<dbReference type="STRING" id="649747.HMPREF0083_02424"/>
<evidence type="ECO:0000313" key="3">
    <source>
        <dbReference type="Proteomes" id="UP000016511"/>
    </source>
</evidence>
<dbReference type="GO" id="GO:0006813">
    <property type="term" value="P:potassium ion transport"/>
    <property type="evidence" value="ECO:0007669"/>
    <property type="project" value="InterPro"/>
</dbReference>
<feature type="domain" description="RCK C-terminal" evidence="1">
    <location>
        <begin position="113"/>
        <end position="198"/>
    </location>
</feature>
<protein>
    <submittedName>
        <fullName evidence="2">Putative K(+)/H(+) antiporter subunit KhtT</fullName>
    </submittedName>
</protein>
<reference evidence="2 3" key="1">
    <citation type="submission" date="2013-08" db="EMBL/GenBank/DDBJ databases">
        <authorList>
            <person name="Weinstock G."/>
            <person name="Sodergren E."/>
            <person name="Wylie T."/>
            <person name="Fulton L."/>
            <person name="Fulton R."/>
            <person name="Fronick C."/>
            <person name="O'Laughlin M."/>
            <person name="Godfrey J."/>
            <person name="Miner T."/>
            <person name="Herter B."/>
            <person name="Appelbaum E."/>
            <person name="Cordes M."/>
            <person name="Lek S."/>
            <person name="Wollam A."/>
            <person name="Pepin K.H."/>
            <person name="Palsikar V.B."/>
            <person name="Mitreva M."/>
            <person name="Wilson R.K."/>
        </authorList>
    </citation>
    <scope>NUCLEOTIDE SEQUENCE [LARGE SCALE GENOMIC DNA]</scope>
    <source>
        <strain evidence="2 3">ATCC 12856</strain>
    </source>
</reference>
<dbReference type="PANTHER" id="PTHR30445">
    <property type="entry name" value="K(+)_H(+) ANTIPORTER SUBUNIT KHTT"/>
    <property type="match status" value="1"/>
</dbReference>
<dbReference type="EMBL" id="AWSJ01000148">
    <property type="protein sequence ID" value="ERI09495.1"/>
    <property type="molecule type" value="Genomic_DNA"/>
</dbReference>
<accession>U1X3D4</accession>
<dbReference type="InterPro" id="IPR006037">
    <property type="entry name" value="RCK_C"/>
</dbReference>
<evidence type="ECO:0000259" key="1">
    <source>
        <dbReference type="PROSITE" id="PS51202"/>
    </source>
</evidence>
<dbReference type="AlphaFoldDB" id="U1X3D4"/>
<dbReference type="Pfam" id="PF25991">
    <property type="entry name" value="KhtT_N"/>
    <property type="match status" value="1"/>
</dbReference>
<dbReference type="InterPro" id="IPR050144">
    <property type="entry name" value="AAE_transporter"/>
</dbReference>
<dbReference type="HOGENOM" id="CLU_116143_0_0_9"/>
<keyword evidence="3" id="KW-1185">Reference proteome</keyword>
<dbReference type="PROSITE" id="PS51202">
    <property type="entry name" value="RCK_C"/>
    <property type="match status" value="1"/>
</dbReference>
<evidence type="ECO:0000313" key="2">
    <source>
        <dbReference type="EMBL" id="ERI09495.1"/>
    </source>
</evidence>
<comment type="caution">
    <text evidence="2">The sequence shown here is derived from an EMBL/GenBank/DDBJ whole genome shotgun (WGS) entry which is preliminary data.</text>
</comment>
<organism evidence="2 3">
    <name type="scientific">Aneurinibacillus aneurinilyticus ATCC 12856</name>
    <dbReference type="NCBI Taxonomy" id="649747"/>
    <lineage>
        <taxon>Bacteria</taxon>
        <taxon>Bacillati</taxon>
        <taxon>Bacillota</taxon>
        <taxon>Bacilli</taxon>
        <taxon>Bacillales</taxon>
        <taxon>Paenibacillaceae</taxon>
        <taxon>Aneurinibacillus group</taxon>
        <taxon>Aneurinibacillus</taxon>
    </lineage>
</organism>
<proteinExistence type="predicted"/>
<dbReference type="InterPro" id="IPR036721">
    <property type="entry name" value="RCK_C_sf"/>
</dbReference>
<dbReference type="Pfam" id="PF02080">
    <property type="entry name" value="TrkA_C"/>
    <property type="match status" value="1"/>
</dbReference>
<gene>
    <name evidence="2" type="ORF">HMPREF0083_02424</name>
</gene>
<dbReference type="Gene3D" id="3.30.70.1450">
    <property type="entry name" value="Regulator of K+ conductance, C-terminal domain"/>
    <property type="match status" value="1"/>
</dbReference>
<dbReference type="GO" id="GO:0008324">
    <property type="term" value="F:monoatomic cation transmembrane transporter activity"/>
    <property type="evidence" value="ECO:0007669"/>
    <property type="project" value="InterPro"/>
</dbReference>
<name>U1X3D4_ANEAE</name>
<sequence length="204" mass="23116">MFLDINMTILIGIIKIINVFEDVPCFTLKISKKEEIKVNVREIELPGIGRKFEIITRSNEKIVIVVHDDGRREMYHFDEHDHDESISSVTFNDSEARQISAIIGGIVYKPRALETVEMAFNDLVIEWFKVENNAKAINKSIGEIDVRNKYGVTVIAIIKKNLKKILNPGSQAMIESGDTVVICGERSELKAVIKELLSSREESL</sequence>
<dbReference type="PATRIC" id="fig|649747.3.peg.2201"/>
<dbReference type="PANTHER" id="PTHR30445:SF8">
    <property type="entry name" value="K(+)_H(+) ANTIPORTER SUBUNIT KHTT"/>
    <property type="match status" value="1"/>
</dbReference>
<dbReference type="eggNOG" id="COG0490">
    <property type="taxonomic scope" value="Bacteria"/>
</dbReference>
<dbReference type="InterPro" id="IPR058776">
    <property type="entry name" value="KhtT-like_N"/>
</dbReference>
<dbReference type="SUPFAM" id="SSF116726">
    <property type="entry name" value="TrkA C-terminal domain-like"/>
    <property type="match status" value="1"/>
</dbReference>
<dbReference type="Proteomes" id="UP000016511">
    <property type="component" value="Unassembled WGS sequence"/>
</dbReference>